<keyword evidence="1" id="KW-0472">Membrane</keyword>
<evidence type="ECO:0000313" key="2">
    <source>
        <dbReference type="EMBL" id="MDA0644520.1"/>
    </source>
</evidence>
<feature type="transmembrane region" description="Helical" evidence="1">
    <location>
        <begin position="256"/>
        <end position="275"/>
    </location>
</feature>
<gene>
    <name evidence="2" type="ORF">OUY24_28155</name>
</gene>
<organism evidence="2 3">
    <name type="scientific">Nonomuraea ferruginea</name>
    <dbReference type="NCBI Taxonomy" id="46174"/>
    <lineage>
        <taxon>Bacteria</taxon>
        <taxon>Bacillati</taxon>
        <taxon>Actinomycetota</taxon>
        <taxon>Actinomycetes</taxon>
        <taxon>Streptosporangiales</taxon>
        <taxon>Streptosporangiaceae</taxon>
        <taxon>Nonomuraea</taxon>
    </lineage>
</organism>
<feature type="transmembrane region" description="Helical" evidence="1">
    <location>
        <begin position="161"/>
        <end position="184"/>
    </location>
</feature>
<name>A0ABT4T596_9ACTN</name>
<accession>A0ABT4T596</accession>
<feature type="transmembrane region" description="Helical" evidence="1">
    <location>
        <begin position="51"/>
        <end position="74"/>
    </location>
</feature>
<dbReference type="PANTHER" id="PTHR31272">
    <property type="entry name" value="CYTOCHROME C-TYPE BIOGENESIS PROTEIN HI_1454-RELATED"/>
    <property type="match status" value="1"/>
</dbReference>
<feature type="transmembrane region" description="Helical" evidence="1">
    <location>
        <begin position="6"/>
        <end position="30"/>
    </location>
</feature>
<dbReference type="Proteomes" id="UP001212498">
    <property type="component" value="Unassembled WGS sequence"/>
</dbReference>
<sequence length="284" mass="28898">MTDLPIALALTAGTVAAFNPCGFAMLPAYLSMLVAGEPPRGAGGVWRRGPVVRAVMLSAAMTAGFVTVFGLFGLVVTPLAAVAGTVLPWVTIVIGVVLVGLGGWLLAGRSLFVRVPGLAARPAMSARSLYGYGIAYAVASLSCTVGPFLAVTSASLTSGGVAGGLAVFAAYALGMGLVVALLSLAVALTREAVLFRVRRTLPHVYRLSGVLLVLAGLYVTYYGWYELRVFGGGDPDDPVVGGVTAVQGTISGWLETVGAVPVAGAAAALVAILLIRSRRARRPG</sequence>
<dbReference type="RefSeq" id="WP_271278477.1">
    <property type="nucleotide sequence ID" value="NZ_BAABFD010000004.1"/>
</dbReference>
<reference evidence="2 3" key="1">
    <citation type="submission" date="2022-11" db="EMBL/GenBank/DDBJ databases">
        <title>Nonomuraea corallina sp. nov., a new species of the genus Nonomuraea isolated from sea side sediment in Thai sea.</title>
        <authorList>
            <person name="Ngamcharungchit C."/>
            <person name="Matsumoto A."/>
            <person name="Suriyachadkun C."/>
            <person name="Panbangred W."/>
            <person name="Inahashi Y."/>
            <person name="Intra B."/>
        </authorList>
    </citation>
    <scope>NUCLEOTIDE SEQUENCE [LARGE SCALE GENOMIC DNA]</scope>
    <source>
        <strain evidence="2 3">DSM 43553</strain>
    </source>
</reference>
<feature type="transmembrane region" description="Helical" evidence="1">
    <location>
        <begin position="129"/>
        <end position="149"/>
    </location>
</feature>
<comment type="caution">
    <text evidence="2">The sequence shown here is derived from an EMBL/GenBank/DDBJ whole genome shotgun (WGS) entry which is preliminary data.</text>
</comment>
<keyword evidence="3" id="KW-1185">Reference proteome</keyword>
<proteinExistence type="predicted"/>
<dbReference type="EMBL" id="JAPNUD010000100">
    <property type="protein sequence ID" value="MDA0644520.1"/>
    <property type="molecule type" value="Genomic_DNA"/>
</dbReference>
<evidence type="ECO:0000256" key="1">
    <source>
        <dbReference type="SAM" id="Phobius"/>
    </source>
</evidence>
<keyword evidence="1" id="KW-0812">Transmembrane</keyword>
<feature type="transmembrane region" description="Helical" evidence="1">
    <location>
        <begin position="86"/>
        <end position="108"/>
    </location>
</feature>
<protein>
    <submittedName>
        <fullName evidence="2">Cytochrome c biogenesis CcdA family protein</fullName>
    </submittedName>
</protein>
<keyword evidence="1" id="KW-1133">Transmembrane helix</keyword>
<feature type="transmembrane region" description="Helical" evidence="1">
    <location>
        <begin position="204"/>
        <end position="224"/>
    </location>
</feature>
<dbReference type="InterPro" id="IPR051790">
    <property type="entry name" value="Cytochrome_c-biogenesis_DsbD"/>
</dbReference>
<evidence type="ECO:0000313" key="3">
    <source>
        <dbReference type="Proteomes" id="UP001212498"/>
    </source>
</evidence>
<dbReference type="PANTHER" id="PTHR31272:SF4">
    <property type="entry name" value="CYTOCHROME C-TYPE BIOGENESIS PROTEIN HI_1454-RELATED"/>
    <property type="match status" value="1"/>
</dbReference>